<evidence type="ECO:0000313" key="3">
    <source>
        <dbReference type="EMBL" id="VVC93143.1"/>
    </source>
</evidence>
<dbReference type="GO" id="GO:0003678">
    <property type="term" value="F:DNA helicase activity"/>
    <property type="evidence" value="ECO:0007669"/>
    <property type="project" value="InterPro"/>
</dbReference>
<name>A0A5E4Q706_9NEOP</name>
<dbReference type="GO" id="GO:0005524">
    <property type="term" value="F:ATP binding"/>
    <property type="evidence" value="ECO:0007669"/>
    <property type="project" value="InterPro"/>
</dbReference>
<dbReference type="InterPro" id="IPR010614">
    <property type="entry name" value="RAD3-like_helicase_DEAD"/>
</dbReference>
<sequence>MTADERGDFFNKFAYSKKTIYSDPDEGGDTTAVCGSSKRQEPLNDSGEGSPTKGLVTIHKRRRLYSSEVEDSKAKSGEPPSTPDKKIQVSEPTTPEEVSLPIIYYGARTHKQIQQVVREFSRTEYCGKALMTVLSSREYSCIREFDRKQWATKNDMGQTAKETGNQLTARTITTARH</sequence>
<dbReference type="Proteomes" id="UP000324832">
    <property type="component" value="Unassembled WGS sequence"/>
</dbReference>
<reference evidence="3 4" key="1">
    <citation type="submission" date="2017-07" db="EMBL/GenBank/DDBJ databases">
        <authorList>
            <person name="Talla V."/>
            <person name="Backstrom N."/>
        </authorList>
    </citation>
    <scope>NUCLEOTIDE SEQUENCE [LARGE SCALE GENOMIC DNA]</scope>
</reference>
<feature type="domain" description="RAD3-like helicase DEAD" evidence="2">
    <location>
        <begin position="105"/>
        <end position="150"/>
    </location>
</feature>
<evidence type="ECO:0000256" key="1">
    <source>
        <dbReference type="SAM" id="MobiDB-lite"/>
    </source>
</evidence>
<gene>
    <name evidence="3" type="ORF">LSINAPIS_LOCUS5394</name>
</gene>
<dbReference type="Gene3D" id="3.40.50.300">
    <property type="entry name" value="P-loop containing nucleotide triphosphate hydrolases"/>
    <property type="match status" value="1"/>
</dbReference>
<dbReference type="InterPro" id="IPR027417">
    <property type="entry name" value="P-loop_NTPase"/>
</dbReference>
<accession>A0A5E4Q706</accession>
<evidence type="ECO:0000313" key="4">
    <source>
        <dbReference type="Proteomes" id="UP000324832"/>
    </source>
</evidence>
<dbReference type="EMBL" id="FZQP02001537">
    <property type="protein sequence ID" value="VVC93143.1"/>
    <property type="molecule type" value="Genomic_DNA"/>
</dbReference>
<feature type="region of interest" description="Disordered" evidence="1">
    <location>
        <begin position="19"/>
        <end position="94"/>
    </location>
</feature>
<evidence type="ECO:0000259" key="2">
    <source>
        <dbReference type="Pfam" id="PF06733"/>
    </source>
</evidence>
<organism evidence="3 4">
    <name type="scientific">Leptidea sinapis</name>
    <dbReference type="NCBI Taxonomy" id="189913"/>
    <lineage>
        <taxon>Eukaryota</taxon>
        <taxon>Metazoa</taxon>
        <taxon>Ecdysozoa</taxon>
        <taxon>Arthropoda</taxon>
        <taxon>Hexapoda</taxon>
        <taxon>Insecta</taxon>
        <taxon>Pterygota</taxon>
        <taxon>Neoptera</taxon>
        <taxon>Endopterygota</taxon>
        <taxon>Lepidoptera</taxon>
        <taxon>Glossata</taxon>
        <taxon>Ditrysia</taxon>
        <taxon>Papilionoidea</taxon>
        <taxon>Pieridae</taxon>
        <taxon>Dismorphiinae</taxon>
        <taxon>Leptidea</taxon>
    </lineage>
</organism>
<dbReference type="GO" id="GO:0003677">
    <property type="term" value="F:DNA binding"/>
    <property type="evidence" value="ECO:0007669"/>
    <property type="project" value="InterPro"/>
</dbReference>
<dbReference type="AlphaFoldDB" id="A0A5E4Q706"/>
<proteinExistence type="predicted"/>
<dbReference type="Pfam" id="PF06733">
    <property type="entry name" value="DEAD_2"/>
    <property type="match status" value="1"/>
</dbReference>
<keyword evidence="4" id="KW-1185">Reference proteome</keyword>
<protein>
    <recommendedName>
        <fullName evidence="2">RAD3-like helicase DEAD domain-containing protein</fullName>
    </recommendedName>
</protein>